<feature type="compositionally biased region" description="Basic and acidic residues" evidence="1">
    <location>
        <begin position="128"/>
        <end position="143"/>
    </location>
</feature>
<organism evidence="2 3">
    <name type="scientific">Phytophthora rubi</name>
    <dbReference type="NCBI Taxonomy" id="129364"/>
    <lineage>
        <taxon>Eukaryota</taxon>
        <taxon>Sar</taxon>
        <taxon>Stramenopiles</taxon>
        <taxon>Oomycota</taxon>
        <taxon>Peronosporomycetes</taxon>
        <taxon>Peronosporales</taxon>
        <taxon>Peronosporaceae</taxon>
        <taxon>Phytophthora</taxon>
    </lineage>
</organism>
<evidence type="ECO:0000313" key="3">
    <source>
        <dbReference type="Proteomes" id="UP000435112"/>
    </source>
</evidence>
<feature type="region of interest" description="Disordered" evidence="1">
    <location>
        <begin position="112"/>
        <end position="165"/>
    </location>
</feature>
<evidence type="ECO:0000256" key="1">
    <source>
        <dbReference type="SAM" id="MobiDB-lite"/>
    </source>
</evidence>
<sequence>MDARLGTDQTLDDLWKRVTTNFKGARPEGLVLLDARSLGCKWSEISSDVKRFASAKDEAPRRSAATYDDEVKDAQEVCNKMATQTARSLGTSIVGGFYATNRCGSHFMATSRPHPTMSTGMHVPLDLPPRDESGEGRHQDNSRDGTLASRSDRRHKANGSRKQQMHVSIMICRLQALERLHKSRASEASSEDGQEEAVSLSTAVEGSAVGAHHASLVTADRNCEAAINAVRLYLAEETGSPEDADNENNEEIVDSVLV</sequence>
<evidence type="ECO:0000313" key="2">
    <source>
        <dbReference type="EMBL" id="KAE8993758.1"/>
    </source>
</evidence>
<name>A0A6A3JJT8_9STRA</name>
<feature type="compositionally biased region" description="Acidic residues" evidence="1">
    <location>
        <begin position="239"/>
        <end position="258"/>
    </location>
</feature>
<gene>
    <name evidence="2" type="ORF">PR002_g20142</name>
</gene>
<protein>
    <submittedName>
        <fullName evidence="2">Uncharacterized protein</fullName>
    </submittedName>
</protein>
<dbReference type="Proteomes" id="UP000435112">
    <property type="component" value="Unassembled WGS sequence"/>
</dbReference>
<comment type="caution">
    <text evidence="2">The sequence shown here is derived from an EMBL/GenBank/DDBJ whole genome shotgun (WGS) entry which is preliminary data.</text>
</comment>
<accession>A0A6A3JJT8</accession>
<proteinExistence type="predicted"/>
<dbReference type="AlphaFoldDB" id="A0A6A3JJT8"/>
<feature type="region of interest" description="Disordered" evidence="1">
    <location>
        <begin position="238"/>
        <end position="258"/>
    </location>
</feature>
<dbReference type="EMBL" id="QXFU01001891">
    <property type="protein sequence ID" value="KAE8993758.1"/>
    <property type="molecule type" value="Genomic_DNA"/>
</dbReference>
<dbReference type="OrthoDB" id="1190768at2759"/>
<reference evidence="2 3" key="1">
    <citation type="submission" date="2018-09" db="EMBL/GenBank/DDBJ databases">
        <title>Genomic investigation of the strawberry pathogen Phytophthora fragariae indicates pathogenicity is determined by transcriptional variation in three key races.</title>
        <authorList>
            <person name="Adams T.M."/>
            <person name="Armitage A.D."/>
            <person name="Sobczyk M.K."/>
            <person name="Bates H.J."/>
            <person name="Dunwell J.M."/>
            <person name="Nellist C.F."/>
            <person name="Harrison R.J."/>
        </authorList>
    </citation>
    <scope>NUCLEOTIDE SEQUENCE [LARGE SCALE GENOMIC DNA]</scope>
    <source>
        <strain evidence="2 3">SCRP324</strain>
    </source>
</reference>